<proteinExistence type="predicted"/>
<comment type="caution">
    <text evidence="1">The sequence shown here is derived from an EMBL/GenBank/DDBJ whole genome shotgun (WGS) entry which is preliminary data.</text>
</comment>
<evidence type="ECO:0000313" key="2">
    <source>
        <dbReference type="Proteomes" id="UP000317646"/>
    </source>
</evidence>
<sequence>MGKALPHLAGKAREVGCTEAYNRLFLNAMLRVIRYGGTRRILPRRFSKHDSVRKRALRWA</sequence>
<protein>
    <recommendedName>
        <fullName evidence="3">Transposase</fullName>
    </recommendedName>
</protein>
<name>A0A502GYR4_9BACT</name>
<dbReference type="EMBL" id="RCYZ01000002">
    <property type="protein sequence ID" value="TPG67547.1"/>
    <property type="molecule type" value="Genomic_DNA"/>
</dbReference>
<dbReference type="AlphaFoldDB" id="A0A502GYR4"/>
<organism evidence="1 2">
    <name type="scientific">Hymenobacter nivis</name>
    <dbReference type="NCBI Taxonomy" id="1850093"/>
    <lineage>
        <taxon>Bacteria</taxon>
        <taxon>Pseudomonadati</taxon>
        <taxon>Bacteroidota</taxon>
        <taxon>Cytophagia</taxon>
        <taxon>Cytophagales</taxon>
        <taxon>Hymenobacteraceae</taxon>
        <taxon>Hymenobacter</taxon>
    </lineage>
</organism>
<dbReference type="Proteomes" id="UP000317646">
    <property type="component" value="Unassembled WGS sequence"/>
</dbReference>
<gene>
    <name evidence="1" type="ORF">EAH73_07525</name>
</gene>
<accession>A0A502GYR4</accession>
<evidence type="ECO:0000313" key="1">
    <source>
        <dbReference type="EMBL" id="TPG67547.1"/>
    </source>
</evidence>
<reference evidence="1 2" key="1">
    <citation type="journal article" date="2019" name="Environ. Microbiol.">
        <title>Species interactions and distinct microbial communities in high Arctic permafrost affected cryosols are associated with the CH4 and CO2 gas fluxes.</title>
        <authorList>
            <person name="Altshuler I."/>
            <person name="Hamel J."/>
            <person name="Turney S."/>
            <person name="Magnuson E."/>
            <person name="Levesque R."/>
            <person name="Greer C."/>
            <person name="Whyte L.G."/>
        </authorList>
    </citation>
    <scope>NUCLEOTIDE SEQUENCE [LARGE SCALE GENOMIC DNA]</scope>
    <source>
        <strain evidence="1 2">S9.2P</strain>
    </source>
</reference>
<evidence type="ECO:0008006" key="3">
    <source>
        <dbReference type="Google" id="ProtNLM"/>
    </source>
</evidence>
<keyword evidence="2" id="KW-1185">Reference proteome</keyword>